<evidence type="ECO:0000313" key="15">
    <source>
        <dbReference type="EMBL" id="TWW80504.1"/>
    </source>
</evidence>
<dbReference type="InterPro" id="IPR001734">
    <property type="entry name" value="Na/solute_symporter"/>
</dbReference>
<keyword evidence="5" id="KW-0769">Symport</keyword>
<evidence type="ECO:0000256" key="6">
    <source>
        <dbReference type="ARBA" id="ARBA00022979"/>
    </source>
</evidence>
<comment type="subcellular location">
    <subcellularLocation>
        <location evidence="1">Membrane</location>
        <topology evidence="1">Multi-pass membrane protein</topology>
    </subcellularLocation>
</comment>
<keyword evidence="8" id="KW-0915">Sodium</keyword>
<dbReference type="PANTHER" id="PTHR45897">
    <property type="entry name" value="HIGH-AFFINITY CHOLINE TRANSPORTER 1"/>
    <property type="match status" value="1"/>
</dbReference>
<keyword evidence="10 14" id="KW-0472">Membrane</keyword>
<dbReference type="CDD" id="cd11474">
    <property type="entry name" value="SLC5sbd_CHT"/>
    <property type="match status" value="1"/>
</dbReference>
<feature type="transmembrane region" description="Helical" evidence="14">
    <location>
        <begin position="393"/>
        <end position="414"/>
    </location>
</feature>
<name>A0A5C6PLA7_9TELE</name>
<proteinExistence type="inferred from homology"/>
<keyword evidence="6" id="KW-0530">Neurotransmitter biosynthesis</keyword>
<dbReference type="PROSITE" id="PS50283">
    <property type="entry name" value="NA_SOLUT_SYMP_3"/>
    <property type="match status" value="1"/>
</dbReference>
<keyword evidence="16" id="KW-1185">Reference proteome</keyword>
<feature type="transmembrane region" description="Helical" evidence="14">
    <location>
        <begin position="229"/>
        <end position="251"/>
    </location>
</feature>
<evidence type="ECO:0000256" key="12">
    <source>
        <dbReference type="ARBA" id="ARBA00023201"/>
    </source>
</evidence>
<keyword evidence="3" id="KW-0813">Transport</keyword>
<keyword evidence="12" id="KW-0739">Sodium transport</keyword>
<feature type="transmembrane region" description="Helical" evidence="14">
    <location>
        <begin position="53"/>
        <end position="78"/>
    </location>
</feature>
<evidence type="ECO:0000256" key="4">
    <source>
        <dbReference type="ARBA" id="ARBA00022692"/>
    </source>
</evidence>
<evidence type="ECO:0000256" key="11">
    <source>
        <dbReference type="ARBA" id="ARBA00023180"/>
    </source>
</evidence>
<sequence length="475" mass="51724">MALNVPGLIMVIVFYILILGIGLFAAWKSKKAEKKGNGDRREALLLGNRNIDWLVGIFTMTATWVGGGFIMGVAEIVYNPKLGLIWALMPVQYSLSFVIGGLFMAKPMRERKYITMMDPFQSRYGNVLSAFLVLPALMSDILWVACTLFSLGATLSVILDLPFGYSVWISAVVAIIYTLMGGLYSVAYTDVIQLALVFFSLGLGSLAFQCFHQRILSSSSPRKAQICCFGAAALVSILGIPSVLIGAVAASTDWNQTLYGSPSPYERGEQSFIMPLALQNLAPSYISVVGIGAIAAAVMSSADSGMLSATSIFSSNIYKNIVRKQASNKEMQWVIRITVVVVGVAGTALTSTSNSLLTLWILALDLSYTLIFPHLISVLFFQMTNGYGGFAGSIIGLTFRILLGENSIGLPVLLRLPGCTLVDGVYTQSSPVRTVSMLFSFTTILVISRLAEFMFNHRLLPRRWDVFKVKHEVTL</sequence>
<dbReference type="AlphaFoldDB" id="A0A5C6PLA7"/>
<dbReference type="GO" id="GO:0005307">
    <property type="term" value="F:choline:sodium symporter activity"/>
    <property type="evidence" value="ECO:0007669"/>
    <property type="project" value="TreeGrafter"/>
</dbReference>
<evidence type="ECO:0000256" key="7">
    <source>
        <dbReference type="ARBA" id="ARBA00022989"/>
    </source>
</evidence>
<evidence type="ECO:0000256" key="9">
    <source>
        <dbReference type="ARBA" id="ARBA00023065"/>
    </source>
</evidence>
<evidence type="ECO:0000256" key="13">
    <source>
        <dbReference type="RuleBase" id="RU362091"/>
    </source>
</evidence>
<feature type="transmembrane region" description="Helical" evidence="14">
    <location>
        <begin position="434"/>
        <end position="455"/>
    </location>
</feature>
<keyword evidence="9" id="KW-0406">Ion transport</keyword>
<dbReference type="EMBL" id="RHFK02000001">
    <property type="protein sequence ID" value="TWW80504.1"/>
    <property type="molecule type" value="Genomic_DNA"/>
</dbReference>
<gene>
    <name evidence="15" type="ORF">D4764_01G0003190</name>
</gene>
<keyword evidence="7 14" id="KW-1133">Transmembrane helix</keyword>
<dbReference type="InterPro" id="IPR052244">
    <property type="entry name" value="Choline_transporter"/>
</dbReference>
<evidence type="ECO:0000256" key="8">
    <source>
        <dbReference type="ARBA" id="ARBA00023053"/>
    </source>
</evidence>
<feature type="transmembrane region" description="Helical" evidence="14">
    <location>
        <begin position="191"/>
        <end position="209"/>
    </location>
</feature>
<evidence type="ECO:0000256" key="5">
    <source>
        <dbReference type="ARBA" id="ARBA00022847"/>
    </source>
</evidence>
<evidence type="ECO:0000256" key="14">
    <source>
        <dbReference type="SAM" id="Phobius"/>
    </source>
</evidence>
<keyword evidence="4 14" id="KW-0812">Transmembrane</keyword>
<dbReference type="InterPro" id="IPR038377">
    <property type="entry name" value="Na/Glc_symporter_sf"/>
</dbReference>
<feature type="transmembrane region" description="Helical" evidence="14">
    <location>
        <begin position="6"/>
        <end position="27"/>
    </location>
</feature>
<evidence type="ECO:0000256" key="2">
    <source>
        <dbReference type="ARBA" id="ARBA00006434"/>
    </source>
</evidence>
<organism evidence="15 16">
    <name type="scientific">Takifugu flavidus</name>
    <name type="common">sansaifugu</name>
    <dbReference type="NCBI Taxonomy" id="433684"/>
    <lineage>
        <taxon>Eukaryota</taxon>
        <taxon>Metazoa</taxon>
        <taxon>Chordata</taxon>
        <taxon>Craniata</taxon>
        <taxon>Vertebrata</taxon>
        <taxon>Euteleostomi</taxon>
        <taxon>Actinopterygii</taxon>
        <taxon>Neopterygii</taxon>
        <taxon>Teleostei</taxon>
        <taxon>Neoteleostei</taxon>
        <taxon>Acanthomorphata</taxon>
        <taxon>Eupercaria</taxon>
        <taxon>Tetraodontiformes</taxon>
        <taxon>Tetradontoidea</taxon>
        <taxon>Tetraodontidae</taxon>
        <taxon>Takifugu</taxon>
    </lineage>
</organism>
<dbReference type="Pfam" id="PF00474">
    <property type="entry name" value="SSF"/>
    <property type="match status" value="1"/>
</dbReference>
<feature type="transmembrane region" description="Helical" evidence="14">
    <location>
        <begin position="84"/>
        <end position="105"/>
    </location>
</feature>
<dbReference type="GO" id="GO:0008292">
    <property type="term" value="P:acetylcholine biosynthetic process"/>
    <property type="evidence" value="ECO:0007669"/>
    <property type="project" value="TreeGrafter"/>
</dbReference>
<dbReference type="PANTHER" id="PTHR45897:SF5">
    <property type="entry name" value="HIGH AFFINITY CHOLINE TRANSPORTER 1"/>
    <property type="match status" value="1"/>
</dbReference>
<evidence type="ECO:0000256" key="10">
    <source>
        <dbReference type="ARBA" id="ARBA00023136"/>
    </source>
</evidence>
<comment type="caution">
    <text evidence="15">The sequence shown here is derived from an EMBL/GenBank/DDBJ whole genome shotgun (WGS) entry which is preliminary data.</text>
</comment>
<keyword evidence="11" id="KW-0325">Glycoprotein</keyword>
<accession>A0A5C6PLA7</accession>
<dbReference type="Proteomes" id="UP000324091">
    <property type="component" value="Chromosome 1"/>
</dbReference>
<reference evidence="15 16" key="1">
    <citation type="submission" date="2019-04" db="EMBL/GenBank/DDBJ databases">
        <title>Chromosome genome assembly for Takifugu flavidus.</title>
        <authorList>
            <person name="Xiao S."/>
        </authorList>
    </citation>
    <scope>NUCLEOTIDE SEQUENCE [LARGE SCALE GENOMIC DNA]</scope>
    <source>
        <strain evidence="15">HTHZ2018</strain>
        <tissue evidence="15">Muscle</tissue>
    </source>
</reference>
<evidence type="ECO:0000256" key="3">
    <source>
        <dbReference type="ARBA" id="ARBA00022448"/>
    </source>
</evidence>
<comment type="similarity">
    <text evidence="2 13">Belongs to the sodium:solute symporter (SSF) (TC 2.A.21) family.</text>
</comment>
<dbReference type="Gene3D" id="1.20.1730.10">
    <property type="entry name" value="Sodium/glucose cotransporter"/>
    <property type="match status" value="1"/>
</dbReference>
<feature type="transmembrane region" description="Helical" evidence="14">
    <location>
        <begin position="165"/>
        <end position="184"/>
    </location>
</feature>
<feature type="transmembrane region" description="Helical" evidence="14">
    <location>
        <begin position="357"/>
        <end position="381"/>
    </location>
</feature>
<feature type="transmembrane region" description="Helical" evidence="14">
    <location>
        <begin position="126"/>
        <end position="159"/>
    </location>
</feature>
<feature type="transmembrane region" description="Helical" evidence="14">
    <location>
        <begin position="333"/>
        <end position="351"/>
    </location>
</feature>
<evidence type="ECO:0000256" key="1">
    <source>
        <dbReference type="ARBA" id="ARBA00004141"/>
    </source>
</evidence>
<evidence type="ECO:0000313" key="16">
    <source>
        <dbReference type="Proteomes" id="UP000324091"/>
    </source>
</evidence>
<protein>
    <submittedName>
        <fullName evidence="15">High affinity choline transporter 1 Hemicholinium-3-sensitive choline transporter</fullName>
    </submittedName>
</protein>
<dbReference type="GO" id="GO:0005886">
    <property type="term" value="C:plasma membrane"/>
    <property type="evidence" value="ECO:0007669"/>
    <property type="project" value="TreeGrafter"/>
</dbReference>